<dbReference type="PANTHER" id="PTHR31273:SF0">
    <property type="entry name" value="PHOSPHOKETOLASE-RELATED"/>
    <property type="match status" value="1"/>
</dbReference>
<dbReference type="Proteomes" id="UP000294003">
    <property type="component" value="Unassembled WGS sequence"/>
</dbReference>
<dbReference type="SUPFAM" id="SSF52518">
    <property type="entry name" value="Thiamin diphosphate-binding fold (THDP-binding)"/>
    <property type="match status" value="2"/>
</dbReference>
<evidence type="ECO:0000256" key="3">
    <source>
        <dbReference type="ARBA" id="ARBA00023052"/>
    </source>
</evidence>
<keyword evidence="4" id="KW-0456">Lyase</keyword>
<feature type="domain" description="Xylulose 5-phosphate/Fructose 6-phosphate phosphoketolase N-terminal" evidence="7">
    <location>
        <begin position="542"/>
        <end position="903"/>
    </location>
</feature>
<dbReference type="InterPro" id="IPR019790">
    <property type="entry name" value="Xul5P/Fru6P_PKetolase_CS"/>
</dbReference>
<dbReference type="InterPro" id="IPR019789">
    <property type="entry name" value="Xul5P/Fru6P_PKetolase_ThDP_BS"/>
</dbReference>
<dbReference type="EMBL" id="QJNS01000744">
    <property type="protein sequence ID" value="RYO73932.1"/>
    <property type="molecule type" value="Genomic_DNA"/>
</dbReference>
<keyword evidence="9" id="KW-1185">Reference proteome</keyword>
<sequence length="1815" mass="206528">MDAPRTPIIQYGVENKTIPGDPKGWKLKECGNIAHWNDSERYEVGLNPLETDFEMREDPRIAAIRRFLSLVASRDSTVCKDGDTVRDTAEELVVDIVVEGFSVRYIKLHDVCYKDKDSYRKAKRAKKVAELSDAKMHALESPMSRDMENFLMAQRIHCGKAPEAPTHRPTPTNPQGSENRKSWYKTMRGDACCAFWVKTTRCQRDAMRTEALNPPQEILSLIKQIRDEDNSHTKDHFWSYRRDEAAAADAEIYQVVDKDVLLIVNKNSELLLCKFTDLFHFLYNEYEVDKVEEAVRKWASLPPLPLPETSRHMVDDFIRDTKHPEMDLEKATTLEEIERRQQCVVHYDLQKMNMSEPTFATLVALGINSYTQRHTDRTDVDFGFAGLVPLGNYKGIQVPYQRGDPVIFRGSEMEHFVADWTGYRVFLLYTNYQPVRNYAYRAMGRLPPKPNDPWNPQRRRGSVQSSEPNSALYSPCWMEPAKQVPEKLYEADIHGAAYMGRWGSSEDSKSSSGTDFDRGRTEVQQIRPFGPARSTIQGKPLSKDEIKQYDDFFSASLYLCLGMIYLKENPLLREPLKVEHIKARQLGHFGSTPGQIFTYMHFNRLIKKYDLDAIFISGPGHGAPAVLSQAYLEGTYSAVYPEKSENPDGMQKFFKYFSFPGGTGSHATPEVPGSIHEGGELGYSISHAFGTVFDNPNLISLPMVGDGEAETGPLATAWHSNKFLNPICDGAVLPVLHLNGYKINNPTVLARITHKELEQLMLGYGWEPYFVEGDEVESMHQAMAATLEHCVQEIRKFQKQARDSGKPFRPRWPMIVLRTPKGWTGPRQLNGHYLSGFWRAHQVPITDVRTNPDDLKKLEDWMRSYEPDRIFGEEGRLNPELRDALCPKGNRRMSANPVANGGVLVEPLKLPDFKDYGIKVDRGGAVSAGSMKNFAAFLRDIIKLNPNNFRLWGPDETESNKLSLVYEAGKKVWMGEYFEEDSDGGNLSPFGRVMEILSEHTCEGWLEGYILSGRHGLFNSYEPFIHIVDSMVNQHCKWIEKCLEVEWRVKVASLNILLTSVVWRQDHNGFTHQDPGFLSVVANKSPAVVRIYLPPDGNCLLSTMDHCLRSSNYVNVVVADKQNHLQYLSVEEAIEHCSKGISIWQQFSADDGQEPDVVMACCGDISTQETLAAIDLLLQHLPDLKIRCVNVVDLFKLIHHTDHPHGLEDGEWTSIFTADKPIIFNFHSYPWLVHRLTYKRPGSHNIHVRGYREKGNIDTPLELAIRNQTDRFSLAMDAIDRMPHLHNRGASTREKFRSQQQAASNEAYENGTNTFNHRTKRIRKLNELTQEQRSRTGLLKLGKREEVIQGDPYALYPYWAGNVGHPRDPRMFDIMEPIMGQLKSKITKKTKEIERIAEMFRDTSTTDIKTLAATFSEDPGDWTVVRDDAKEIVVSFYIGTKAVRLMQALDLDKEDPATIDNSQRAKTSEIEAKELIGRSPCRCRCSIDQTAGQSLWELIKEDIFVATDAHRRVLFAKVERAVKLLYDSETADLLERCIDLWSFFTPLPAPETSRHVVDSHAQPGDPHGEHPFASWFALFSKSVDQDYPRRLFPSFYQAVFGMATNLLRFLVQPLTPRYYVESREVRENLDDWCKFATDEEDFITLFVLGINGYTQRHKDINDAQGGMAGLLTLGRYRGEGNLCAPRLKVKVRYQPGAAAIIAGDVLDHLALDYSGKRFFVIATNHDSVKQRVYRKMGKLPPIPRAEEDDAAVPAALDSEGEDCDEYGHLYENDLKAPPCLNWGDDNYDDSIIVTNTYLHEGYALHSSPDSERASE</sequence>
<evidence type="ECO:0000256" key="2">
    <source>
        <dbReference type="ARBA" id="ARBA00005623"/>
    </source>
</evidence>
<dbReference type="NCBIfam" id="NF003617">
    <property type="entry name" value="PRK05261.1-2"/>
    <property type="match status" value="1"/>
</dbReference>
<evidence type="ECO:0000256" key="4">
    <source>
        <dbReference type="ARBA" id="ARBA00023239"/>
    </source>
</evidence>
<dbReference type="InterPro" id="IPR009014">
    <property type="entry name" value="Transketo_C/PFOR_II"/>
</dbReference>
<evidence type="ECO:0000259" key="7">
    <source>
        <dbReference type="Pfam" id="PF09364"/>
    </source>
</evidence>
<evidence type="ECO:0000256" key="5">
    <source>
        <dbReference type="SAM" id="MobiDB-lite"/>
    </source>
</evidence>
<dbReference type="NCBIfam" id="NF003619">
    <property type="entry name" value="PRK05261.1-4"/>
    <property type="match status" value="1"/>
</dbReference>
<dbReference type="InterPro" id="IPR029061">
    <property type="entry name" value="THDP-binding"/>
</dbReference>
<evidence type="ECO:0000313" key="8">
    <source>
        <dbReference type="EMBL" id="RYO73932.1"/>
    </source>
</evidence>
<evidence type="ECO:0000256" key="1">
    <source>
        <dbReference type="ARBA" id="ARBA00001964"/>
    </source>
</evidence>
<proteinExistence type="inferred from homology"/>
<evidence type="ECO:0008006" key="10">
    <source>
        <dbReference type="Google" id="ProtNLM"/>
    </source>
</evidence>
<dbReference type="PROSITE" id="PS60002">
    <property type="entry name" value="PHOSPHOKETOLASE_1"/>
    <property type="match status" value="1"/>
</dbReference>
<feature type="domain" description="Xylulose 5-phosphate/Fructose 6-phosphate phosphoketolase C-terminal" evidence="6">
    <location>
        <begin position="1121"/>
        <end position="1313"/>
    </location>
</feature>
<organism evidence="8 9">
    <name type="scientific">Monosporascus cannonballus</name>
    <dbReference type="NCBI Taxonomy" id="155416"/>
    <lineage>
        <taxon>Eukaryota</taxon>
        <taxon>Fungi</taxon>
        <taxon>Dikarya</taxon>
        <taxon>Ascomycota</taxon>
        <taxon>Pezizomycotina</taxon>
        <taxon>Sordariomycetes</taxon>
        <taxon>Xylariomycetidae</taxon>
        <taxon>Xylariales</taxon>
        <taxon>Xylariales incertae sedis</taxon>
        <taxon>Monosporascus</taxon>
    </lineage>
</organism>
<dbReference type="InterPro" id="IPR018969">
    <property type="entry name" value="Xul5P/Fru6P_PKetolase_C"/>
</dbReference>
<dbReference type="PROSITE" id="PS60003">
    <property type="entry name" value="PHOSPHOKETOLASE_2"/>
    <property type="match status" value="1"/>
</dbReference>
<comment type="caution">
    <text evidence="8">The sequence shown here is derived from an EMBL/GenBank/DDBJ whole genome shotgun (WGS) entry which is preliminary data.</text>
</comment>
<feature type="region of interest" description="Disordered" evidence="5">
    <location>
        <begin position="1290"/>
        <end position="1312"/>
    </location>
</feature>
<dbReference type="Pfam" id="PF09363">
    <property type="entry name" value="XFP_C"/>
    <property type="match status" value="1"/>
</dbReference>
<dbReference type="CDD" id="cd02011">
    <property type="entry name" value="TPP_PK"/>
    <property type="match status" value="1"/>
</dbReference>
<dbReference type="Pfam" id="PF09364">
    <property type="entry name" value="XFP_N"/>
    <property type="match status" value="1"/>
</dbReference>
<dbReference type="Gene3D" id="3.40.50.920">
    <property type="match status" value="1"/>
</dbReference>
<evidence type="ECO:0000313" key="9">
    <source>
        <dbReference type="Proteomes" id="UP000294003"/>
    </source>
</evidence>
<reference evidence="8 9" key="1">
    <citation type="submission" date="2018-06" db="EMBL/GenBank/DDBJ databases">
        <title>Complete Genomes of Monosporascus.</title>
        <authorList>
            <person name="Robinson A.J."/>
            <person name="Natvig D.O."/>
        </authorList>
    </citation>
    <scope>NUCLEOTIDE SEQUENCE [LARGE SCALE GENOMIC DNA]</scope>
    <source>
        <strain evidence="8 9">CBS 609.92</strain>
    </source>
</reference>
<name>A0ABY0GQG0_9PEZI</name>
<feature type="compositionally biased region" description="Basic and acidic residues" evidence="5">
    <location>
        <begin position="504"/>
        <end position="521"/>
    </location>
</feature>
<dbReference type="Gene3D" id="3.60.130.30">
    <property type="match status" value="2"/>
</dbReference>
<gene>
    <name evidence="8" type="ORF">DL762_010602</name>
</gene>
<comment type="cofactor">
    <cofactor evidence="1">
        <name>thiamine diphosphate</name>
        <dbReference type="ChEBI" id="CHEBI:58937"/>
    </cofactor>
</comment>
<dbReference type="InterPro" id="IPR005593">
    <property type="entry name" value="Xul5P/Fru6P_PKetolase"/>
</dbReference>
<dbReference type="Pfam" id="PF03894">
    <property type="entry name" value="XFP"/>
    <property type="match status" value="1"/>
</dbReference>
<dbReference type="InterPro" id="IPR018970">
    <property type="entry name" value="Xul5P/Fru6P_PKetolase_N"/>
</dbReference>
<protein>
    <recommendedName>
        <fullName evidence="10">Fe2OG dioxygenase domain-containing protein</fullName>
    </recommendedName>
</protein>
<comment type="similarity">
    <text evidence="2">Belongs to the XFP family.</text>
</comment>
<keyword evidence="3" id="KW-0786">Thiamine pyrophosphate</keyword>
<feature type="region of interest" description="Disordered" evidence="5">
    <location>
        <begin position="447"/>
        <end position="470"/>
    </location>
</feature>
<dbReference type="Gene3D" id="3.40.50.970">
    <property type="match status" value="2"/>
</dbReference>
<feature type="region of interest" description="Disordered" evidence="5">
    <location>
        <begin position="502"/>
        <end position="537"/>
    </location>
</feature>
<accession>A0ABY0GQG0</accession>
<evidence type="ECO:0000259" key="6">
    <source>
        <dbReference type="Pfam" id="PF09363"/>
    </source>
</evidence>
<dbReference type="PANTHER" id="PTHR31273">
    <property type="entry name" value="PHOSPHOKETOLASE-RELATED"/>
    <property type="match status" value="1"/>
</dbReference>